<organism evidence="1 2">
    <name type="scientific">Draconibacterium orientale</name>
    <dbReference type="NCBI Taxonomy" id="1168034"/>
    <lineage>
        <taxon>Bacteria</taxon>
        <taxon>Pseudomonadati</taxon>
        <taxon>Bacteroidota</taxon>
        <taxon>Bacteroidia</taxon>
        <taxon>Marinilabiliales</taxon>
        <taxon>Prolixibacteraceae</taxon>
        <taxon>Draconibacterium</taxon>
    </lineage>
</organism>
<protein>
    <submittedName>
        <fullName evidence="1">Cyclically-permuted mutarotase family protein</fullName>
    </submittedName>
</protein>
<gene>
    <name evidence="1" type="ORF">SAMN05444285_12475</name>
</gene>
<dbReference type="InterPro" id="IPR015915">
    <property type="entry name" value="Kelch-typ_b-propeller"/>
</dbReference>
<evidence type="ECO:0000313" key="2">
    <source>
        <dbReference type="Proteomes" id="UP000181981"/>
    </source>
</evidence>
<dbReference type="Pfam" id="PF24996">
    <property type="entry name" value="NANM"/>
    <property type="match status" value="2"/>
</dbReference>
<dbReference type="SUPFAM" id="SSF117281">
    <property type="entry name" value="Kelch motif"/>
    <property type="match status" value="1"/>
</dbReference>
<proteinExistence type="predicted"/>
<dbReference type="Gene3D" id="2.120.10.80">
    <property type="entry name" value="Kelch-type beta propeller"/>
    <property type="match status" value="1"/>
</dbReference>
<dbReference type="Proteomes" id="UP000181981">
    <property type="component" value="Unassembled WGS sequence"/>
</dbReference>
<sequence length="405" mass="43174">MFRNYKCRNFSAPFKRKVNLILLLMLGGIILQCSPGEKNTTMKINWGSLPDIPPATGQQEQKGLAGALAGVSSGMLIVAGGSNFPDSFPWQGGTKTYYNDIFVFNLNEKDAAWQVADNKLPQPLAYSACVSVNDAVICIGGENVNGPVSDVLKLKFDQGEVQISSLPDFPVAVSNGGAATIGSVVYVAGGSGKDGNISSLYCADVAKADFQWEALPDMPGPLSNAVVVSQNDGNEDCIYVLGGRNREGELSTFFSSVLKYSPAKKVWEQVGDIAQDKNNPVTLAAGTGAAVGENHILLFGGDNGTLFNKTEAFLNAVAAAETPGEKAEINSRKIKHLESHPGFSKQVFLYNTLSNECRETATLPFPAQVTTLTVKSGNRIFIPNGEIRPGVRTPKVTFAEISVNK</sequence>
<dbReference type="PANTHER" id="PTHR45632">
    <property type="entry name" value="LD33804P"/>
    <property type="match status" value="1"/>
</dbReference>
<name>A0A1I0HF04_9BACT</name>
<reference evidence="1 2" key="1">
    <citation type="submission" date="2016-10" db="EMBL/GenBank/DDBJ databases">
        <authorList>
            <person name="de Groot N.N."/>
        </authorList>
    </citation>
    <scope>NUCLEOTIDE SEQUENCE [LARGE SCALE GENOMIC DNA]</scope>
    <source>
        <strain evidence="1 2">DSM 25947</strain>
    </source>
</reference>
<dbReference type="AlphaFoldDB" id="A0A1I0HF04"/>
<dbReference type="InterPro" id="IPR056734">
    <property type="entry name" value="NANM"/>
</dbReference>
<dbReference type="EMBL" id="FOHT01000024">
    <property type="protein sequence ID" value="SET82312.1"/>
    <property type="molecule type" value="Genomic_DNA"/>
</dbReference>
<accession>A0A1I0HF04</accession>
<evidence type="ECO:0000313" key="1">
    <source>
        <dbReference type="EMBL" id="SET82312.1"/>
    </source>
</evidence>